<evidence type="ECO:0000313" key="5">
    <source>
        <dbReference type="EMBL" id="CAI9765013.1"/>
    </source>
</evidence>
<dbReference type="Pfam" id="PF03018">
    <property type="entry name" value="Dirigent"/>
    <property type="match status" value="1"/>
</dbReference>
<keyword evidence="3 4" id="KW-0964">Secreted</keyword>
<comment type="subcellular location">
    <subcellularLocation>
        <location evidence="4">Secreted</location>
        <location evidence="4">Extracellular space</location>
        <location evidence="4">Apoplast</location>
    </subcellularLocation>
</comment>
<dbReference type="AlphaFoldDB" id="A0AAD2DUD3"/>
<keyword evidence="4" id="KW-0052">Apoplast</keyword>
<dbReference type="PANTHER" id="PTHR21495">
    <property type="entry name" value="NUCLEOPORIN-RELATED"/>
    <property type="match status" value="1"/>
</dbReference>
<comment type="function">
    <text evidence="4">Dirigent proteins impart stereoselectivity on the phenoxy radical-coupling reaction, yielding optically active lignans from two molecules of coniferyl alcohol in the biosynthesis of lignans, flavonolignans, and alkaloids and thus plays a central role in plant secondary metabolism.</text>
</comment>
<dbReference type="InterPro" id="IPR044859">
    <property type="entry name" value="Allene_oxi_cyc_Dirigent"/>
</dbReference>
<dbReference type="Proteomes" id="UP000834106">
    <property type="component" value="Chromosome 7"/>
</dbReference>
<evidence type="ECO:0000256" key="4">
    <source>
        <dbReference type="RuleBase" id="RU363099"/>
    </source>
</evidence>
<dbReference type="EMBL" id="OU503042">
    <property type="protein sequence ID" value="CAI9765013.1"/>
    <property type="molecule type" value="Genomic_DNA"/>
</dbReference>
<evidence type="ECO:0000256" key="3">
    <source>
        <dbReference type="ARBA" id="ARBA00022525"/>
    </source>
</evidence>
<dbReference type="GO" id="GO:0048046">
    <property type="term" value="C:apoplast"/>
    <property type="evidence" value="ECO:0007669"/>
    <property type="project" value="UniProtKB-SubCell"/>
</dbReference>
<sequence>MIDNLLLIEGPEHGSNLVERAQGMYAMASQYDGSLLMVVYFVFNEGKFNGSSVIILGRNPVLNAVREMPVSGGSGIFRFSRGYGPAKTYRNNIKSGDPVFVYNAYVMHH</sequence>
<dbReference type="Gene3D" id="2.40.480.10">
    <property type="entry name" value="Allene oxide cyclase-like"/>
    <property type="match status" value="1"/>
</dbReference>
<protein>
    <recommendedName>
        <fullName evidence="4">Dirigent protein</fullName>
    </recommendedName>
</protein>
<evidence type="ECO:0000256" key="2">
    <source>
        <dbReference type="ARBA" id="ARBA00011738"/>
    </source>
</evidence>
<dbReference type="InterPro" id="IPR004265">
    <property type="entry name" value="Dirigent"/>
</dbReference>
<comment type="similarity">
    <text evidence="1 4">Belongs to the plant dirigent protein family.</text>
</comment>
<gene>
    <name evidence="5" type="ORF">FPE_LOCUS12443</name>
</gene>
<organism evidence="5 6">
    <name type="scientific">Fraxinus pennsylvanica</name>
    <dbReference type="NCBI Taxonomy" id="56036"/>
    <lineage>
        <taxon>Eukaryota</taxon>
        <taxon>Viridiplantae</taxon>
        <taxon>Streptophyta</taxon>
        <taxon>Embryophyta</taxon>
        <taxon>Tracheophyta</taxon>
        <taxon>Spermatophyta</taxon>
        <taxon>Magnoliopsida</taxon>
        <taxon>eudicotyledons</taxon>
        <taxon>Gunneridae</taxon>
        <taxon>Pentapetalae</taxon>
        <taxon>asterids</taxon>
        <taxon>lamiids</taxon>
        <taxon>Lamiales</taxon>
        <taxon>Oleaceae</taxon>
        <taxon>Oleeae</taxon>
        <taxon>Fraxinus</taxon>
    </lineage>
</organism>
<reference evidence="5" key="1">
    <citation type="submission" date="2023-05" db="EMBL/GenBank/DDBJ databases">
        <authorList>
            <person name="Huff M."/>
        </authorList>
    </citation>
    <scope>NUCLEOTIDE SEQUENCE</scope>
</reference>
<proteinExistence type="inferred from homology"/>
<evidence type="ECO:0000256" key="1">
    <source>
        <dbReference type="ARBA" id="ARBA00010746"/>
    </source>
</evidence>
<comment type="subunit">
    <text evidence="2 4">Homodimer.</text>
</comment>
<name>A0AAD2DUD3_9LAMI</name>
<dbReference type="GO" id="GO:0009699">
    <property type="term" value="P:phenylpropanoid biosynthetic process"/>
    <property type="evidence" value="ECO:0007669"/>
    <property type="project" value="UniProtKB-ARBA"/>
</dbReference>
<keyword evidence="6" id="KW-1185">Reference proteome</keyword>
<accession>A0AAD2DUD3</accession>
<evidence type="ECO:0000313" key="6">
    <source>
        <dbReference type="Proteomes" id="UP000834106"/>
    </source>
</evidence>